<dbReference type="PROSITE" id="PS00455">
    <property type="entry name" value="AMP_BINDING"/>
    <property type="match status" value="1"/>
</dbReference>
<reference evidence="7 8" key="1">
    <citation type="submission" date="2019-02" db="EMBL/GenBank/DDBJ databases">
        <title>Halieaceae_genomes.</title>
        <authorList>
            <person name="Li S.-H."/>
        </authorList>
    </citation>
    <scope>NUCLEOTIDE SEQUENCE [LARGE SCALE GENOMIC DNA]</scope>
    <source>
        <strain evidence="7 8">JH123</strain>
    </source>
</reference>
<proteinExistence type="inferred from homology"/>
<dbReference type="InterPro" id="IPR025110">
    <property type="entry name" value="AMP-bd_C"/>
</dbReference>
<evidence type="ECO:0000256" key="2">
    <source>
        <dbReference type="ARBA" id="ARBA00022598"/>
    </source>
</evidence>
<dbReference type="InterPro" id="IPR045851">
    <property type="entry name" value="AMP-bd_C_sf"/>
</dbReference>
<keyword evidence="2" id="KW-0436">Ligase</keyword>
<dbReference type="Pfam" id="PF13193">
    <property type="entry name" value="AMP-binding_C"/>
    <property type="match status" value="1"/>
</dbReference>
<evidence type="ECO:0000313" key="7">
    <source>
        <dbReference type="EMBL" id="UZP73436.1"/>
    </source>
</evidence>
<keyword evidence="4" id="KW-0067">ATP-binding</keyword>
<dbReference type="RefSeq" id="WP_279242221.1">
    <property type="nucleotide sequence ID" value="NZ_CP036501.1"/>
</dbReference>
<protein>
    <submittedName>
        <fullName evidence="7">AMP-dependent synthetase</fullName>
    </submittedName>
</protein>
<dbReference type="InterPro" id="IPR051087">
    <property type="entry name" value="Mitochondrial_ACSM"/>
</dbReference>
<dbReference type="Pfam" id="PF00501">
    <property type="entry name" value="AMP-binding"/>
    <property type="match status" value="1"/>
</dbReference>
<evidence type="ECO:0000256" key="4">
    <source>
        <dbReference type="ARBA" id="ARBA00022840"/>
    </source>
</evidence>
<organism evidence="7 8">
    <name type="scientific">Candidatus Paraluminiphilus aquimaris</name>
    <dbReference type="NCBI Taxonomy" id="2518994"/>
    <lineage>
        <taxon>Bacteria</taxon>
        <taxon>Pseudomonadati</taxon>
        <taxon>Pseudomonadota</taxon>
        <taxon>Gammaproteobacteria</taxon>
        <taxon>Cellvibrionales</taxon>
        <taxon>Halieaceae</taxon>
        <taxon>Candidatus Paraluminiphilus</taxon>
    </lineage>
</organism>
<dbReference type="InterPro" id="IPR042099">
    <property type="entry name" value="ANL_N_sf"/>
</dbReference>
<dbReference type="InterPro" id="IPR020845">
    <property type="entry name" value="AMP-binding_CS"/>
</dbReference>
<dbReference type="Gene3D" id="3.30.300.30">
    <property type="match status" value="1"/>
</dbReference>
<evidence type="ECO:0000259" key="6">
    <source>
        <dbReference type="Pfam" id="PF13193"/>
    </source>
</evidence>
<comment type="similarity">
    <text evidence="1">Belongs to the ATP-dependent AMP-binding enzyme family.</text>
</comment>
<evidence type="ECO:0000256" key="3">
    <source>
        <dbReference type="ARBA" id="ARBA00022741"/>
    </source>
</evidence>
<evidence type="ECO:0000259" key="5">
    <source>
        <dbReference type="Pfam" id="PF00501"/>
    </source>
</evidence>
<evidence type="ECO:0000256" key="1">
    <source>
        <dbReference type="ARBA" id="ARBA00006432"/>
    </source>
</evidence>
<dbReference type="SUPFAM" id="SSF56801">
    <property type="entry name" value="Acetyl-CoA synthetase-like"/>
    <property type="match status" value="1"/>
</dbReference>
<dbReference type="PANTHER" id="PTHR43605:SF10">
    <property type="entry name" value="ACYL-COA SYNTHETASE MEDIUM CHAIN FAMILY MEMBER 3"/>
    <property type="match status" value="1"/>
</dbReference>
<dbReference type="InterPro" id="IPR000873">
    <property type="entry name" value="AMP-dep_synth/lig_dom"/>
</dbReference>
<evidence type="ECO:0000313" key="8">
    <source>
        <dbReference type="Proteomes" id="UP001317963"/>
    </source>
</evidence>
<feature type="domain" description="AMP-dependent synthetase/ligase" evidence="5">
    <location>
        <begin position="39"/>
        <end position="400"/>
    </location>
</feature>
<keyword evidence="8" id="KW-1185">Reference proteome</keyword>
<accession>A0ABY6Q459</accession>
<feature type="domain" description="AMP-binding enzyme C-terminal" evidence="6">
    <location>
        <begin position="450"/>
        <end position="528"/>
    </location>
</feature>
<sequence>MDLPVGESYEDICSKFHWDIPEYFNIADVVCDRWADDAGRIAISHESLDGSVKDFTFAEIKSHSNQLANLLSSLGLTKGDRALILLTQSPECAISHLACFKSGVISCLASVLFGPDAIAHRLTSTGAKVCITNKANLQKVQSVRGACSSLKHILVVDDASPNDALSLWRSIADQPSHFDTVKTRSEDTAWISFTSGTTGQPKGVLMPHRVLLGNKPLFEYYYDYGPRDGDTLWSPADWAWIAGLINILLIGWYSGCRVVSTDMEGFNAQSAFRILGQHNITVSLLTPTVLKLMRQIDSEESPDLKLRVVLSGGEAVGKELALWADERFGLTISEGFGQTECNGMIGTNPRLMQVRHGSLGKAMPGSICAIVDDEGYEVQRGIQGNIAIKGPHPAMFSGYLDNPEATKGKFINGWMITGDLGEQDEDGFLWFHGRTDDVITSSGYRIGPTEIEDCLLKSPSVQLAAVIGVPDDTRTELIKAFIVVSENTEPSDALAESLKALVREHLAKHEVPRLIEFVDSLPMTTTGKIMRRTLRDREISITP</sequence>
<dbReference type="Proteomes" id="UP001317963">
    <property type="component" value="Chromosome"/>
</dbReference>
<dbReference type="Gene3D" id="3.40.50.12780">
    <property type="entry name" value="N-terminal domain of ligase-like"/>
    <property type="match status" value="1"/>
</dbReference>
<keyword evidence="3" id="KW-0547">Nucleotide-binding</keyword>
<name>A0ABY6Q459_9GAMM</name>
<gene>
    <name evidence="7" type="ORF">E0F26_01220</name>
</gene>
<dbReference type="PANTHER" id="PTHR43605">
    <property type="entry name" value="ACYL-COENZYME A SYNTHETASE"/>
    <property type="match status" value="1"/>
</dbReference>
<dbReference type="EMBL" id="CP036501">
    <property type="protein sequence ID" value="UZP73436.1"/>
    <property type="molecule type" value="Genomic_DNA"/>
</dbReference>